<evidence type="ECO:0000313" key="6">
    <source>
        <dbReference type="EMBL" id="MBO1108973.1"/>
    </source>
</evidence>
<gene>
    <name evidence="6" type="primary">mazG</name>
    <name evidence="6" type="ORF">J2R62_12245</name>
</gene>
<evidence type="ECO:0000259" key="5">
    <source>
        <dbReference type="Pfam" id="PF03819"/>
    </source>
</evidence>
<evidence type="ECO:0000256" key="1">
    <source>
        <dbReference type="ARBA" id="ARBA00052141"/>
    </source>
</evidence>
<dbReference type="PANTHER" id="PTHR30522">
    <property type="entry name" value="NUCLEOSIDE TRIPHOSPHATE PYROPHOSPHOHYDROLASE"/>
    <property type="match status" value="1"/>
</dbReference>
<dbReference type="InterPro" id="IPR048011">
    <property type="entry name" value="NTP-PPase_MazG-like_C"/>
</dbReference>
<dbReference type="GO" id="GO:0046076">
    <property type="term" value="P:dTTP catabolic process"/>
    <property type="evidence" value="ECO:0007669"/>
    <property type="project" value="TreeGrafter"/>
</dbReference>
<keyword evidence="6" id="KW-0378">Hydrolase</keyword>
<dbReference type="InterPro" id="IPR011551">
    <property type="entry name" value="NTP_PyrPHydrolase_MazG"/>
</dbReference>
<name>A0A8I2B5U3_PLESH</name>
<reference evidence="6" key="1">
    <citation type="submission" date="2021-03" db="EMBL/GenBank/DDBJ databases">
        <title>Plesiomonas shigelloides zfcc0051, isolated from zebrafish feces.</title>
        <authorList>
            <person name="Vanderhoek Z."/>
            <person name="Gaulke C."/>
        </authorList>
    </citation>
    <scope>NUCLEOTIDE SEQUENCE</scope>
    <source>
        <strain evidence="6">Zfcc0051</strain>
    </source>
</reference>
<dbReference type="FunFam" id="1.10.287.1080:FF:000003">
    <property type="entry name" value="Nucleoside triphosphate pyrophosphohydrolase"/>
    <property type="match status" value="1"/>
</dbReference>
<dbReference type="EC" id="3.6.1.8" evidence="3"/>
<dbReference type="PANTHER" id="PTHR30522:SF0">
    <property type="entry name" value="NUCLEOSIDE TRIPHOSPHATE PYROPHOSPHOHYDROLASE"/>
    <property type="match status" value="1"/>
</dbReference>
<comment type="caution">
    <text evidence="6">The sequence shown here is derived from an EMBL/GenBank/DDBJ whole genome shotgun (WGS) entry which is preliminary data.</text>
</comment>
<dbReference type="GO" id="GO:0046081">
    <property type="term" value="P:dUTP catabolic process"/>
    <property type="evidence" value="ECO:0007669"/>
    <property type="project" value="TreeGrafter"/>
</dbReference>
<dbReference type="FunFam" id="1.10.287.1080:FF:000001">
    <property type="entry name" value="Nucleoside triphosphate pyrophosphohydrolase"/>
    <property type="match status" value="1"/>
</dbReference>
<dbReference type="NCBIfam" id="TIGR00444">
    <property type="entry name" value="mazG"/>
    <property type="match status" value="2"/>
</dbReference>
<dbReference type="Pfam" id="PF03819">
    <property type="entry name" value="MazG"/>
    <property type="match status" value="2"/>
</dbReference>
<dbReference type="EMBL" id="JAFNAA010000013">
    <property type="protein sequence ID" value="MBO1108973.1"/>
    <property type="molecule type" value="Genomic_DNA"/>
</dbReference>
<feature type="domain" description="NTP pyrophosphohydrolase MazG-like" evidence="5">
    <location>
        <begin position="198"/>
        <end position="257"/>
    </location>
</feature>
<dbReference type="GO" id="GO:0046061">
    <property type="term" value="P:dATP catabolic process"/>
    <property type="evidence" value="ECO:0007669"/>
    <property type="project" value="TreeGrafter"/>
</dbReference>
<dbReference type="Proteomes" id="UP000664658">
    <property type="component" value="Unassembled WGS sequence"/>
</dbReference>
<comment type="similarity">
    <text evidence="2">Belongs to the nucleoside triphosphate pyrophosphohydrolase family.</text>
</comment>
<dbReference type="GO" id="GO:0006203">
    <property type="term" value="P:dGTP catabolic process"/>
    <property type="evidence" value="ECO:0007669"/>
    <property type="project" value="TreeGrafter"/>
</dbReference>
<dbReference type="InterPro" id="IPR048015">
    <property type="entry name" value="NTP-PPase_MazG-like_N"/>
</dbReference>
<dbReference type="CDD" id="cd11528">
    <property type="entry name" value="NTP-PPase_MazG_Nterm"/>
    <property type="match status" value="1"/>
</dbReference>
<dbReference type="NCBIfam" id="NF007113">
    <property type="entry name" value="PRK09562.1"/>
    <property type="match status" value="1"/>
</dbReference>
<feature type="domain" description="NTP pyrophosphohydrolase MazG-like" evidence="5">
    <location>
        <begin position="30"/>
        <end position="103"/>
    </location>
</feature>
<dbReference type="SUPFAM" id="SSF101386">
    <property type="entry name" value="all-alpha NTP pyrophosphatases"/>
    <property type="match status" value="2"/>
</dbReference>
<dbReference type="GO" id="GO:0047693">
    <property type="term" value="F:ATP diphosphatase activity"/>
    <property type="evidence" value="ECO:0007669"/>
    <property type="project" value="UniProtKB-EC"/>
</dbReference>
<evidence type="ECO:0000256" key="2">
    <source>
        <dbReference type="ARBA" id="ARBA00061115"/>
    </source>
</evidence>
<dbReference type="InterPro" id="IPR004518">
    <property type="entry name" value="MazG-like_dom"/>
</dbReference>
<organism evidence="6 7">
    <name type="scientific">Plesiomonas shigelloides</name>
    <name type="common">Aeromonas shigelloides</name>
    <dbReference type="NCBI Taxonomy" id="703"/>
    <lineage>
        <taxon>Bacteria</taxon>
        <taxon>Pseudomonadati</taxon>
        <taxon>Pseudomonadota</taxon>
        <taxon>Gammaproteobacteria</taxon>
        <taxon>Enterobacterales</taxon>
        <taxon>Enterobacteriaceae</taxon>
        <taxon>Plesiomonas</taxon>
    </lineage>
</organism>
<dbReference type="CDD" id="cd11529">
    <property type="entry name" value="NTP-PPase_MazG_Cterm"/>
    <property type="match status" value="1"/>
</dbReference>
<evidence type="ECO:0000313" key="7">
    <source>
        <dbReference type="Proteomes" id="UP000664658"/>
    </source>
</evidence>
<evidence type="ECO:0000256" key="4">
    <source>
        <dbReference type="ARBA" id="ARBA00074799"/>
    </source>
</evidence>
<dbReference type="AlphaFoldDB" id="A0A8I2B5U3"/>
<evidence type="ECO:0000256" key="3">
    <source>
        <dbReference type="ARBA" id="ARBA00066372"/>
    </source>
</evidence>
<dbReference type="GO" id="GO:0046047">
    <property type="term" value="P:TTP catabolic process"/>
    <property type="evidence" value="ECO:0007669"/>
    <property type="project" value="TreeGrafter"/>
</dbReference>
<dbReference type="RefSeq" id="WP_207542307.1">
    <property type="nucleotide sequence ID" value="NZ_JAFNAA010000013.1"/>
</dbReference>
<protein>
    <recommendedName>
        <fullName evidence="4">Nucleoside triphosphate pyrophosphohydrolase</fullName>
        <ecNumber evidence="3">3.6.1.8</ecNumber>
    </recommendedName>
</protein>
<accession>A0A8I2B5U3</accession>
<dbReference type="GO" id="GO:0046052">
    <property type="term" value="P:UTP catabolic process"/>
    <property type="evidence" value="ECO:0007669"/>
    <property type="project" value="TreeGrafter"/>
</dbReference>
<sequence length="293" mass="33247">MSSSDSLSRLLSIMQRLRDPQAGCPWDKQQTFASIAPYTLEETYEVIDAIAREDYTELKSELGDLLYQVVFYAQMASEQGLFDFHDICAAISDKLERRHPHVFACQDQDNQDQANQAQDNRDSEAVVPADALTTEAIAPETVSERWETIKQQERAAKAQTSVLDDIPKAQPALMRAYKMQKRCATVGFDWDTLGPVVEKVHEEIDEVLAEACQVTKNEVKLAEEIGDLLFATVNLSRHLGHRPELALQQACDKFERRFRQIEQAVAARGALMSETSLEEMEALWQEIKRREPS</sequence>
<proteinExistence type="inferred from homology"/>
<dbReference type="GO" id="GO:0006950">
    <property type="term" value="P:response to stress"/>
    <property type="evidence" value="ECO:0007669"/>
    <property type="project" value="UniProtKB-ARBA"/>
</dbReference>
<dbReference type="Gene3D" id="1.10.287.1080">
    <property type="entry name" value="MazG-like"/>
    <property type="match status" value="2"/>
</dbReference>
<comment type="catalytic activity">
    <reaction evidence="1">
        <text>ATP + H2O = AMP + diphosphate + H(+)</text>
        <dbReference type="Rhea" id="RHEA:14245"/>
        <dbReference type="ChEBI" id="CHEBI:15377"/>
        <dbReference type="ChEBI" id="CHEBI:15378"/>
        <dbReference type="ChEBI" id="CHEBI:30616"/>
        <dbReference type="ChEBI" id="CHEBI:33019"/>
        <dbReference type="ChEBI" id="CHEBI:456215"/>
        <dbReference type="EC" id="3.6.1.8"/>
    </reaction>
</comment>